<dbReference type="EMBL" id="JACFXV010000065">
    <property type="protein sequence ID" value="MBA5779117.1"/>
    <property type="molecule type" value="Genomic_DNA"/>
</dbReference>
<organism evidence="1 2">
    <name type="scientific">Stappia albiluteola</name>
    <dbReference type="NCBI Taxonomy" id="2758565"/>
    <lineage>
        <taxon>Bacteria</taxon>
        <taxon>Pseudomonadati</taxon>
        <taxon>Pseudomonadota</taxon>
        <taxon>Alphaproteobacteria</taxon>
        <taxon>Hyphomicrobiales</taxon>
        <taxon>Stappiaceae</taxon>
        <taxon>Stappia</taxon>
    </lineage>
</organism>
<evidence type="ECO:0000313" key="1">
    <source>
        <dbReference type="EMBL" id="MBA5779117.1"/>
    </source>
</evidence>
<evidence type="ECO:0000313" key="2">
    <source>
        <dbReference type="Proteomes" id="UP000541109"/>
    </source>
</evidence>
<reference evidence="1 2" key="1">
    <citation type="submission" date="2020-07" db="EMBL/GenBank/DDBJ databases">
        <title>Stappia sp., F7233, whole genome shotgun sequencing project.</title>
        <authorList>
            <person name="Jiang S."/>
            <person name="Liu Z.W."/>
            <person name="Du Z.J."/>
        </authorList>
    </citation>
    <scope>NUCLEOTIDE SEQUENCE [LARGE SCALE GENOMIC DNA]</scope>
    <source>
        <strain evidence="1 2">F7233</strain>
    </source>
</reference>
<dbReference type="AlphaFoldDB" id="A0A839AK13"/>
<sequence>MNLRAAALRALEQDVDRNEGLLLQPCMTPCRSLYRPPDLDWGVAKW</sequence>
<dbReference type="Proteomes" id="UP000541109">
    <property type="component" value="Unassembled WGS sequence"/>
</dbReference>
<protein>
    <submittedName>
        <fullName evidence="1">Uncharacterized protein</fullName>
    </submittedName>
</protein>
<comment type="caution">
    <text evidence="1">The sequence shown here is derived from an EMBL/GenBank/DDBJ whole genome shotgun (WGS) entry which is preliminary data.</text>
</comment>
<dbReference type="RefSeq" id="WP_182167942.1">
    <property type="nucleotide sequence ID" value="NZ_JACFXV010000065.1"/>
</dbReference>
<accession>A0A839AK13</accession>
<name>A0A839AK13_9HYPH</name>
<proteinExistence type="predicted"/>
<gene>
    <name evidence="1" type="ORF">H2509_18465</name>
</gene>
<keyword evidence="2" id="KW-1185">Reference proteome</keyword>